<feature type="transmembrane region" description="Helical" evidence="6">
    <location>
        <begin position="235"/>
        <end position="254"/>
    </location>
</feature>
<evidence type="ECO:0000256" key="2">
    <source>
        <dbReference type="ARBA" id="ARBA00022475"/>
    </source>
</evidence>
<feature type="transmembrane region" description="Helical" evidence="6">
    <location>
        <begin position="315"/>
        <end position="334"/>
    </location>
</feature>
<feature type="transmembrane region" description="Helical" evidence="6">
    <location>
        <begin position="67"/>
        <end position="88"/>
    </location>
</feature>
<dbReference type="InterPro" id="IPR001851">
    <property type="entry name" value="ABC_transp_permease"/>
</dbReference>
<dbReference type="AlphaFoldDB" id="A0A315ZT97"/>
<keyword evidence="5 6" id="KW-0472">Membrane</keyword>
<keyword evidence="8" id="KW-1185">Reference proteome</keyword>
<protein>
    <submittedName>
        <fullName evidence="7">Monosaccharide ABC transporter membrane protein, CUT2 family</fullName>
    </submittedName>
</protein>
<evidence type="ECO:0000313" key="8">
    <source>
        <dbReference type="Proteomes" id="UP000254051"/>
    </source>
</evidence>
<evidence type="ECO:0000256" key="6">
    <source>
        <dbReference type="SAM" id="Phobius"/>
    </source>
</evidence>
<proteinExistence type="predicted"/>
<keyword evidence="4 6" id="KW-1133">Transmembrane helix</keyword>
<dbReference type="PANTHER" id="PTHR32196:SF72">
    <property type="entry name" value="RIBOSE IMPORT PERMEASE PROTEIN RBSC"/>
    <property type="match status" value="1"/>
</dbReference>
<dbReference type="Proteomes" id="UP000254051">
    <property type="component" value="Unassembled WGS sequence"/>
</dbReference>
<dbReference type="GO" id="GO:0005886">
    <property type="term" value="C:plasma membrane"/>
    <property type="evidence" value="ECO:0007669"/>
    <property type="project" value="UniProtKB-SubCell"/>
</dbReference>
<name>A0A315ZT97_9FIRM</name>
<dbReference type="OrthoDB" id="1765588at2"/>
<accession>A0A315ZT97</accession>
<dbReference type="PANTHER" id="PTHR32196">
    <property type="entry name" value="ABC TRANSPORTER PERMEASE PROTEIN YPHD-RELATED-RELATED"/>
    <property type="match status" value="1"/>
</dbReference>
<dbReference type="EMBL" id="UHJJ01000010">
    <property type="protein sequence ID" value="SUQ15198.1"/>
    <property type="molecule type" value="Genomic_DNA"/>
</dbReference>
<feature type="transmembrane region" description="Helical" evidence="6">
    <location>
        <begin position="181"/>
        <end position="201"/>
    </location>
</feature>
<feature type="transmembrane region" description="Helical" evidence="6">
    <location>
        <begin position="143"/>
        <end position="161"/>
    </location>
</feature>
<dbReference type="GO" id="GO:0022857">
    <property type="term" value="F:transmembrane transporter activity"/>
    <property type="evidence" value="ECO:0007669"/>
    <property type="project" value="InterPro"/>
</dbReference>
<reference evidence="8" key="1">
    <citation type="submission" date="2017-07" db="EMBL/GenBank/DDBJ databases">
        <authorList>
            <person name="Varghese N."/>
            <person name="Submissions S."/>
        </authorList>
    </citation>
    <scope>NUCLEOTIDE SEQUENCE [LARGE SCALE GENOMIC DNA]</scope>
    <source>
        <strain evidence="8">NLAE-zl-C134</strain>
    </source>
</reference>
<feature type="transmembrane region" description="Helical" evidence="6">
    <location>
        <begin position="108"/>
        <end position="131"/>
    </location>
</feature>
<comment type="subcellular location">
    <subcellularLocation>
        <location evidence="1">Cell membrane</location>
        <topology evidence="1">Multi-pass membrane protein</topology>
    </subcellularLocation>
</comment>
<evidence type="ECO:0000256" key="4">
    <source>
        <dbReference type="ARBA" id="ARBA00022989"/>
    </source>
</evidence>
<keyword evidence="3 6" id="KW-0812">Transmembrane</keyword>
<feature type="transmembrane region" description="Helical" evidence="6">
    <location>
        <begin position="290"/>
        <end position="309"/>
    </location>
</feature>
<gene>
    <name evidence="7" type="ORF">SAMN05216529_110101</name>
</gene>
<sequence>MEEKNQAALSIREEFAAKVKADNRREKLMKWAPVGVLAALILVFCILKGSSFLSLSNLSAILNQWSLPLLVALGLTFVIMIGSIDLSIDGTVGMVGSLTAIFVANSKNAVNLGIIGLLLAVLCSVVIGFLVGVIHVKFKIPSFMVSFAFMNICIGIGMLSYSGKPATIRDPLMMAIPKASFLGIPVITWIALAVLALCFYIQEYTPFGRHVYAVGTDETIPKAVGINVNRIKIKVFTLAGFCYGVAGIVGALRLGQGQIAIGTDQMFPAQAAVVIGGTALTGGKGGVMNTVVGTLIMTVLINGLTMMGVNPNIKTGIQGVIILIAVILTIKHGATVISK</sequence>
<dbReference type="RefSeq" id="WP_109712792.1">
    <property type="nucleotide sequence ID" value="NZ_QGDS01000010.1"/>
</dbReference>
<evidence type="ECO:0000256" key="3">
    <source>
        <dbReference type="ARBA" id="ARBA00022692"/>
    </source>
</evidence>
<evidence type="ECO:0000313" key="7">
    <source>
        <dbReference type="EMBL" id="SUQ15198.1"/>
    </source>
</evidence>
<feature type="transmembrane region" description="Helical" evidence="6">
    <location>
        <begin position="31"/>
        <end position="55"/>
    </location>
</feature>
<organism evidence="7 8">
    <name type="scientific">Faecalicatena contorta</name>
    <dbReference type="NCBI Taxonomy" id="39482"/>
    <lineage>
        <taxon>Bacteria</taxon>
        <taxon>Bacillati</taxon>
        <taxon>Bacillota</taxon>
        <taxon>Clostridia</taxon>
        <taxon>Lachnospirales</taxon>
        <taxon>Lachnospiraceae</taxon>
        <taxon>Faecalicatena</taxon>
    </lineage>
</organism>
<dbReference type="Pfam" id="PF02653">
    <property type="entry name" value="BPD_transp_2"/>
    <property type="match status" value="1"/>
</dbReference>
<evidence type="ECO:0000256" key="5">
    <source>
        <dbReference type="ARBA" id="ARBA00023136"/>
    </source>
</evidence>
<keyword evidence="2" id="KW-1003">Cell membrane</keyword>
<dbReference type="CDD" id="cd06579">
    <property type="entry name" value="TM_PBP1_transp_AraH_like"/>
    <property type="match status" value="1"/>
</dbReference>
<evidence type="ECO:0000256" key="1">
    <source>
        <dbReference type="ARBA" id="ARBA00004651"/>
    </source>
</evidence>